<evidence type="ECO:0000313" key="1">
    <source>
        <dbReference type="EMBL" id="ERK51692.1"/>
    </source>
</evidence>
<dbReference type="Proteomes" id="UP000016626">
    <property type="component" value="Unassembled WGS sequence"/>
</dbReference>
<dbReference type="AlphaFoldDB" id="U2RLU3"/>
<dbReference type="PATRIC" id="fig|888055.3.peg.1032"/>
<protein>
    <recommendedName>
        <fullName evidence="3">Preprotein translocase subunit SecB</fullName>
    </recommendedName>
</protein>
<dbReference type="HOGENOM" id="CLU_1989919_0_0_0"/>
<dbReference type="SUPFAM" id="SSF54611">
    <property type="entry name" value="SecB-like"/>
    <property type="match status" value="1"/>
</dbReference>
<name>U2RLU3_LEPWF</name>
<gene>
    <name evidence="1" type="ORF">HMPREF9015_01075</name>
</gene>
<sequence length="125" mass="14256">MDKIILTNYFVSEVSMKHLAGNQEKKDGKINLSVGSNEEVGKVKLGIEISDEYKEIKISIVGDFELLDSLDSQQKKELMVTDGAEMLYEYAKSYIASMTMFDKIPVMVNLPDVDFKKMYEDNNKK</sequence>
<reference evidence="1 2" key="1">
    <citation type="submission" date="2013-06" db="EMBL/GenBank/DDBJ databases">
        <authorList>
            <person name="Weinstock G."/>
            <person name="Sodergren E."/>
            <person name="Lobos E.A."/>
            <person name="Fulton L."/>
            <person name="Fulton R."/>
            <person name="Courtney L."/>
            <person name="Fronick C."/>
            <person name="O'Laughlin M."/>
            <person name="Godfrey J."/>
            <person name="Wilson R.M."/>
            <person name="Miner T."/>
            <person name="Farmer C."/>
            <person name="Delehaunty K."/>
            <person name="Cordes M."/>
            <person name="Minx P."/>
            <person name="Tomlinson C."/>
            <person name="Chen J."/>
            <person name="Wollam A."/>
            <person name="Pepin K.H."/>
            <person name="Bhonagiri V."/>
            <person name="Zhang X."/>
            <person name="Warren W."/>
            <person name="Mitreva M."/>
            <person name="Mardis E.R."/>
            <person name="Wilson R.K."/>
        </authorList>
    </citation>
    <scope>NUCLEOTIDE SEQUENCE [LARGE SCALE GENOMIC DNA]</scope>
    <source>
        <strain evidence="1 2">F0279</strain>
    </source>
</reference>
<proteinExistence type="predicted"/>
<comment type="caution">
    <text evidence="1">The sequence shown here is derived from an EMBL/GenBank/DDBJ whole genome shotgun (WGS) entry which is preliminary data.</text>
</comment>
<accession>U2RLU3</accession>
<organism evidence="1 2">
    <name type="scientific">Leptotrichia wadei (strain F0279)</name>
    <dbReference type="NCBI Taxonomy" id="888055"/>
    <lineage>
        <taxon>Bacteria</taxon>
        <taxon>Fusobacteriati</taxon>
        <taxon>Fusobacteriota</taxon>
        <taxon>Fusobacteriia</taxon>
        <taxon>Fusobacteriales</taxon>
        <taxon>Leptotrichiaceae</taxon>
        <taxon>Leptotrichia</taxon>
    </lineage>
</organism>
<evidence type="ECO:0000313" key="2">
    <source>
        <dbReference type="Proteomes" id="UP000016626"/>
    </source>
</evidence>
<dbReference type="EMBL" id="AWVM01000056">
    <property type="protein sequence ID" value="ERK51692.1"/>
    <property type="molecule type" value="Genomic_DNA"/>
</dbReference>
<dbReference type="RefSeq" id="WP_021747308.1">
    <property type="nucleotide sequence ID" value="NZ_KI271430.1"/>
</dbReference>
<evidence type="ECO:0008006" key="3">
    <source>
        <dbReference type="Google" id="ProtNLM"/>
    </source>
</evidence>
<dbReference type="Gene3D" id="3.10.420.10">
    <property type="entry name" value="SecB-like"/>
    <property type="match status" value="1"/>
</dbReference>
<dbReference type="InterPro" id="IPR035958">
    <property type="entry name" value="SecB-like_sf"/>
</dbReference>